<feature type="compositionally biased region" description="Low complexity" evidence="1">
    <location>
        <begin position="101"/>
        <end position="113"/>
    </location>
</feature>
<name>A0A0V1GRQ3_TRIPS</name>
<feature type="compositionally biased region" description="Basic and acidic residues" evidence="1">
    <location>
        <begin position="15"/>
        <end position="26"/>
    </location>
</feature>
<feature type="compositionally biased region" description="Basic residues" evidence="1">
    <location>
        <begin position="1"/>
        <end position="10"/>
    </location>
</feature>
<dbReference type="Proteomes" id="UP000054805">
    <property type="component" value="Unassembled WGS sequence"/>
</dbReference>
<dbReference type="AlphaFoldDB" id="A0A0V1GRQ3"/>
<evidence type="ECO:0000313" key="2">
    <source>
        <dbReference type="EMBL" id="KRZ00659.1"/>
    </source>
</evidence>
<gene>
    <name evidence="2" type="ORF">T4B_4967</name>
</gene>
<evidence type="ECO:0000256" key="1">
    <source>
        <dbReference type="SAM" id="MobiDB-lite"/>
    </source>
</evidence>
<reference evidence="2 3" key="1">
    <citation type="submission" date="2015-01" db="EMBL/GenBank/DDBJ databases">
        <title>Evolution of Trichinella species and genotypes.</title>
        <authorList>
            <person name="Korhonen P.K."/>
            <person name="Edoardo P."/>
            <person name="Giuseppe L.R."/>
            <person name="Gasser R.B."/>
        </authorList>
    </citation>
    <scope>NUCLEOTIDE SEQUENCE [LARGE SCALE GENOMIC DNA]</scope>
    <source>
        <strain evidence="2">ISS588</strain>
    </source>
</reference>
<organism evidence="2 3">
    <name type="scientific">Trichinella pseudospiralis</name>
    <name type="common">Parasitic roundworm</name>
    <dbReference type="NCBI Taxonomy" id="6337"/>
    <lineage>
        <taxon>Eukaryota</taxon>
        <taxon>Metazoa</taxon>
        <taxon>Ecdysozoa</taxon>
        <taxon>Nematoda</taxon>
        <taxon>Enoplea</taxon>
        <taxon>Dorylaimia</taxon>
        <taxon>Trichinellida</taxon>
        <taxon>Trichinellidae</taxon>
        <taxon>Trichinella</taxon>
    </lineage>
</organism>
<proteinExistence type="predicted"/>
<feature type="compositionally biased region" description="Basic and acidic residues" evidence="1">
    <location>
        <begin position="34"/>
        <end position="62"/>
    </location>
</feature>
<comment type="caution">
    <text evidence="2">The sequence shown here is derived from an EMBL/GenBank/DDBJ whole genome shotgun (WGS) entry which is preliminary data.</text>
</comment>
<feature type="region of interest" description="Disordered" evidence="1">
    <location>
        <begin position="1"/>
        <end position="129"/>
    </location>
</feature>
<keyword evidence="3" id="KW-1185">Reference proteome</keyword>
<protein>
    <submittedName>
        <fullName evidence="2">Uncharacterized protein</fullName>
    </submittedName>
</protein>
<sequence length="129" mass="13868">MVTRGQKKKMGMPVEESRHEECRAETSKAIATITDRRVALKTTGKEEERTQATGRAHGDGRSSCHRTSNGPSPKTTPTTPSTPTSPRTPPVSKRGARTKLPSTPEEVTPSTSSGDSDFALCVNLHPDVN</sequence>
<accession>A0A0V1GRQ3</accession>
<evidence type="ECO:0000313" key="3">
    <source>
        <dbReference type="Proteomes" id="UP000054805"/>
    </source>
</evidence>
<dbReference type="EMBL" id="JYDS01000777">
    <property type="protein sequence ID" value="KRZ00659.1"/>
    <property type="molecule type" value="Genomic_DNA"/>
</dbReference>
<feature type="compositionally biased region" description="Low complexity" evidence="1">
    <location>
        <begin position="67"/>
        <end position="85"/>
    </location>
</feature>